<gene>
    <name evidence="1" type="ORF">LTR36_005646</name>
</gene>
<organism evidence="1 2">
    <name type="scientific">Oleoguttula mirabilis</name>
    <dbReference type="NCBI Taxonomy" id="1507867"/>
    <lineage>
        <taxon>Eukaryota</taxon>
        <taxon>Fungi</taxon>
        <taxon>Dikarya</taxon>
        <taxon>Ascomycota</taxon>
        <taxon>Pezizomycotina</taxon>
        <taxon>Dothideomycetes</taxon>
        <taxon>Dothideomycetidae</taxon>
        <taxon>Mycosphaerellales</taxon>
        <taxon>Teratosphaeriaceae</taxon>
        <taxon>Oleoguttula</taxon>
    </lineage>
</organism>
<name>A0AAV9JET7_9PEZI</name>
<protein>
    <submittedName>
        <fullName evidence="1">Uncharacterized protein</fullName>
    </submittedName>
</protein>
<comment type="caution">
    <text evidence="1">The sequence shown here is derived from an EMBL/GenBank/DDBJ whole genome shotgun (WGS) entry which is preliminary data.</text>
</comment>
<dbReference type="Proteomes" id="UP001324427">
    <property type="component" value="Unassembled WGS sequence"/>
</dbReference>
<dbReference type="AlphaFoldDB" id="A0AAV9JET7"/>
<sequence length="188" mass="21068">MPMRRHSHSITTACEHYTSDQNNSSQLLREYDYETENYKASGGLTAMELLSLISPVEGTQSATRGLQGQSSTIAVGRTLASYHNSVNSPLLKLPAELRTQIYELLFPDEIMCYGPKQEGGMCMRWTPMDTPAIMKVCHKLRNEIEPMLFGGDGKICCMHILRDYDSMEFDMADLQAATTEMEILTIGT</sequence>
<accession>A0AAV9JET7</accession>
<proteinExistence type="predicted"/>
<keyword evidence="2" id="KW-1185">Reference proteome</keyword>
<evidence type="ECO:0000313" key="2">
    <source>
        <dbReference type="Proteomes" id="UP001324427"/>
    </source>
</evidence>
<dbReference type="EMBL" id="JAVFHQ010000033">
    <property type="protein sequence ID" value="KAK4543287.1"/>
    <property type="molecule type" value="Genomic_DNA"/>
</dbReference>
<evidence type="ECO:0000313" key="1">
    <source>
        <dbReference type="EMBL" id="KAK4543287.1"/>
    </source>
</evidence>
<reference evidence="1 2" key="1">
    <citation type="submission" date="2021-11" db="EMBL/GenBank/DDBJ databases">
        <title>Black yeast isolated from Biological Soil Crust.</title>
        <authorList>
            <person name="Kurbessoian T."/>
        </authorList>
    </citation>
    <scope>NUCLEOTIDE SEQUENCE [LARGE SCALE GENOMIC DNA]</scope>
    <source>
        <strain evidence="1 2">CCFEE 5522</strain>
    </source>
</reference>